<accession>A0A4R3NPZ6</accession>
<name>A0A4R3NPZ6_9GAMM</name>
<proteinExistence type="predicted"/>
<gene>
    <name evidence="1" type="ORF">EC835_102488</name>
</gene>
<dbReference type="Proteomes" id="UP000295055">
    <property type="component" value="Unassembled WGS sequence"/>
</dbReference>
<protein>
    <submittedName>
        <fullName evidence="1">Uncharacterized protein</fullName>
    </submittedName>
</protein>
<dbReference type="EMBL" id="SMAS01000002">
    <property type="protein sequence ID" value="TCT37023.1"/>
    <property type="molecule type" value="Genomic_DNA"/>
</dbReference>
<organism evidence="1 2">
    <name type="scientific">Providencia alcalifaciens</name>
    <dbReference type="NCBI Taxonomy" id="126385"/>
    <lineage>
        <taxon>Bacteria</taxon>
        <taxon>Pseudomonadati</taxon>
        <taxon>Pseudomonadota</taxon>
        <taxon>Gammaproteobacteria</taxon>
        <taxon>Enterobacterales</taxon>
        <taxon>Morganellaceae</taxon>
        <taxon>Providencia</taxon>
    </lineage>
</organism>
<dbReference type="AlphaFoldDB" id="A0A4R3NPZ6"/>
<sequence length="55" mass="6247">MGTLSELLEKCSPEMRQEIDEEVEKLREEVMASLVPAENVTTRQDDISTLVPQMP</sequence>
<dbReference type="RefSeq" id="WP_165906932.1">
    <property type="nucleotide sequence ID" value="NZ_SMAS01000002.1"/>
</dbReference>
<evidence type="ECO:0000313" key="2">
    <source>
        <dbReference type="Proteomes" id="UP000295055"/>
    </source>
</evidence>
<comment type="caution">
    <text evidence="1">The sequence shown here is derived from an EMBL/GenBank/DDBJ whole genome shotgun (WGS) entry which is preliminary data.</text>
</comment>
<reference evidence="1 2" key="1">
    <citation type="submission" date="2019-03" db="EMBL/GenBank/DDBJ databases">
        <title>Genomic analyses of the natural microbiome of Caenorhabditis elegans.</title>
        <authorList>
            <person name="Samuel B."/>
        </authorList>
    </citation>
    <scope>NUCLEOTIDE SEQUENCE [LARGE SCALE GENOMIC DNA]</scope>
    <source>
        <strain evidence="1 2">JUb102</strain>
    </source>
</reference>
<evidence type="ECO:0000313" key="1">
    <source>
        <dbReference type="EMBL" id="TCT37023.1"/>
    </source>
</evidence>